<dbReference type="AlphaFoldDB" id="A0A086PEQ4"/>
<sequence length="64" mass="7417">MTDDVEFWPLKVVVQKVGLSKTEIYRRAAEGTFPKSRDYRDGGIRKFWLSTEVRAWQDAIIAGQ</sequence>
<dbReference type="PATRIC" id="fig|1219045.3.peg.123"/>
<dbReference type="RefSeq" id="WP_037461613.1">
    <property type="nucleotide sequence ID" value="NZ_BCZD01000001.1"/>
</dbReference>
<organism evidence="1 2">
    <name type="scientific">Sphingobium herbicidovorans (strain ATCC 700291 / DSM 11019 / CCUG 56400 / KCTC 2939 / LMG 18315 / NBRC 16415 / MH)</name>
    <name type="common">Sphingomonas herbicidovorans</name>
    <dbReference type="NCBI Taxonomy" id="1219045"/>
    <lineage>
        <taxon>Bacteria</taxon>
        <taxon>Pseudomonadati</taxon>
        <taxon>Pseudomonadota</taxon>
        <taxon>Alphaproteobacteria</taxon>
        <taxon>Sphingomonadales</taxon>
        <taxon>Sphingomonadaceae</taxon>
        <taxon>Sphingobium</taxon>
    </lineage>
</organism>
<dbReference type="STRING" id="76947.GCA_002080435_00899"/>
<proteinExistence type="predicted"/>
<name>A0A086PEQ4_SPHHM</name>
<dbReference type="InterPro" id="IPR010260">
    <property type="entry name" value="AlpA"/>
</dbReference>
<keyword evidence="2" id="KW-1185">Reference proteome</keyword>
<protein>
    <submittedName>
        <fullName evidence="1">Transcriptional regulator</fullName>
    </submittedName>
</protein>
<dbReference type="OrthoDB" id="1525365at2"/>
<gene>
    <name evidence="1" type="ORF">BV98_000121</name>
</gene>
<reference evidence="1" key="1">
    <citation type="submission" date="2014-08" db="EMBL/GenBank/DDBJ databases">
        <title>Draft genome sequences of Sphingobium herbicidovorans.</title>
        <authorList>
            <person name="Gan H.M."/>
            <person name="Gan H.Y."/>
            <person name="Savka M.A."/>
        </authorList>
    </citation>
    <scope>NUCLEOTIDE SEQUENCE [LARGE SCALE GENOMIC DNA]</scope>
    <source>
        <strain evidence="1">NBRC 16415</strain>
    </source>
</reference>
<dbReference type="Gene3D" id="1.10.238.160">
    <property type="match status" value="1"/>
</dbReference>
<dbReference type="EMBL" id="JFZA02000001">
    <property type="protein sequence ID" value="KFG91872.1"/>
    <property type="molecule type" value="Genomic_DNA"/>
</dbReference>
<dbReference type="Proteomes" id="UP000024284">
    <property type="component" value="Unassembled WGS sequence"/>
</dbReference>
<comment type="caution">
    <text evidence="1">The sequence shown here is derived from an EMBL/GenBank/DDBJ whole genome shotgun (WGS) entry which is preliminary data.</text>
</comment>
<evidence type="ECO:0000313" key="2">
    <source>
        <dbReference type="Proteomes" id="UP000024284"/>
    </source>
</evidence>
<dbReference type="Pfam" id="PF05930">
    <property type="entry name" value="Phage_AlpA"/>
    <property type="match status" value="1"/>
</dbReference>
<evidence type="ECO:0000313" key="1">
    <source>
        <dbReference type="EMBL" id="KFG91872.1"/>
    </source>
</evidence>
<accession>A0A086PEQ4</accession>